<evidence type="ECO:0000256" key="13">
    <source>
        <dbReference type="SAM" id="MobiDB-lite"/>
    </source>
</evidence>
<accession>A0A6B8MCV1</accession>
<dbReference type="GO" id="GO:0009279">
    <property type="term" value="C:cell outer membrane"/>
    <property type="evidence" value="ECO:0007669"/>
    <property type="project" value="UniProtKB-SubCell"/>
</dbReference>
<evidence type="ECO:0000256" key="7">
    <source>
        <dbReference type="ARBA" id="ARBA00023136"/>
    </source>
</evidence>
<comment type="subcellular location">
    <subcellularLocation>
        <location evidence="1 10">Cell outer membrane</location>
        <topology evidence="1 10">Multi-pass membrane protein</topology>
    </subcellularLocation>
</comment>
<dbReference type="InterPro" id="IPR010917">
    <property type="entry name" value="TonB_rcpt_CS"/>
</dbReference>
<evidence type="ECO:0000313" key="17">
    <source>
        <dbReference type="EMBL" id="QGM98470.1"/>
    </source>
</evidence>
<proteinExistence type="inferred from homology"/>
<feature type="short sequence motif" description="TonB C-terminal box" evidence="11">
    <location>
        <begin position="729"/>
        <end position="746"/>
    </location>
</feature>
<evidence type="ECO:0000259" key="15">
    <source>
        <dbReference type="Pfam" id="PF00593"/>
    </source>
</evidence>
<feature type="domain" description="TonB-dependent receptor plug" evidence="16">
    <location>
        <begin position="103"/>
        <end position="199"/>
    </location>
</feature>
<dbReference type="Pfam" id="PF07715">
    <property type="entry name" value="Plug"/>
    <property type="match status" value="1"/>
</dbReference>
<dbReference type="Proteomes" id="UP000422569">
    <property type="component" value="Chromosome"/>
</dbReference>
<dbReference type="RefSeq" id="WP_016918098.1">
    <property type="nucleotide sequence ID" value="NZ_CP044331.1"/>
</dbReference>
<dbReference type="EMBL" id="CP044331">
    <property type="protein sequence ID" value="QGM98470.1"/>
    <property type="molecule type" value="Genomic_DNA"/>
</dbReference>
<evidence type="ECO:0000256" key="12">
    <source>
        <dbReference type="RuleBase" id="RU003357"/>
    </source>
</evidence>
<evidence type="ECO:0000256" key="10">
    <source>
        <dbReference type="PROSITE-ProRule" id="PRU01360"/>
    </source>
</evidence>
<feature type="signal peptide" evidence="14">
    <location>
        <begin position="1"/>
        <end position="24"/>
    </location>
</feature>
<dbReference type="AlphaFoldDB" id="A0A6B8MCV1"/>
<dbReference type="InterPro" id="IPR000531">
    <property type="entry name" value="Beta-barrel_TonB"/>
</dbReference>
<gene>
    <name evidence="17" type="ORF">F7D14_13970</name>
</gene>
<organism evidence="17 18">
    <name type="scientific">Methylocystis parvus</name>
    <dbReference type="NCBI Taxonomy" id="134"/>
    <lineage>
        <taxon>Bacteria</taxon>
        <taxon>Pseudomonadati</taxon>
        <taxon>Pseudomonadota</taxon>
        <taxon>Alphaproteobacteria</taxon>
        <taxon>Hyphomicrobiales</taxon>
        <taxon>Methylocystaceae</taxon>
        <taxon>Methylocystis</taxon>
    </lineage>
</organism>
<evidence type="ECO:0000313" key="18">
    <source>
        <dbReference type="Proteomes" id="UP000422569"/>
    </source>
</evidence>
<keyword evidence="7 10" id="KW-0472">Membrane</keyword>
<evidence type="ECO:0000256" key="4">
    <source>
        <dbReference type="ARBA" id="ARBA00022692"/>
    </source>
</evidence>
<dbReference type="Pfam" id="PF00593">
    <property type="entry name" value="TonB_dep_Rec_b-barrel"/>
    <property type="match status" value="1"/>
</dbReference>
<reference evidence="17 18" key="1">
    <citation type="submission" date="2019-09" db="EMBL/GenBank/DDBJ databases">
        <title>Isolation and complete genome sequencing of Methylocystis species.</title>
        <authorList>
            <person name="Rumah B.L."/>
            <person name="Stead C.E."/>
            <person name="Stevens B.C."/>
            <person name="Minton N.P."/>
            <person name="Grosse-Honebrink A."/>
            <person name="Zhang Y."/>
        </authorList>
    </citation>
    <scope>NUCLEOTIDE SEQUENCE [LARGE SCALE GENOMIC DNA]</scope>
    <source>
        <strain evidence="17 18">BRCS2</strain>
    </source>
</reference>
<dbReference type="PANTHER" id="PTHR30069:SF29">
    <property type="entry name" value="HEMOGLOBIN AND HEMOGLOBIN-HAPTOGLOBIN-BINDING PROTEIN 1-RELATED"/>
    <property type="match status" value="1"/>
</dbReference>
<keyword evidence="9 10" id="KW-0998">Cell outer membrane</keyword>
<feature type="compositionally biased region" description="Low complexity" evidence="13">
    <location>
        <begin position="58"/>
        <end position="83"/>
    </location>
</feature>
<evidence type="ECO:0000256" key="9">
    <source>
        <dbReference type="ARBA" id="ARBA00023237"/>
    </source>
</evidence>
<dbReference type="Gene3D" id="2.40.170.20">
    <property type="entry name" value="TonB-dependent receptor, beta-barrel domain"/>
    <property type="match status" value="1"/>
</dbReference>
<comment type="similarity">
    <text evidence="10 12">Belongs to the TonB-dependent receptor family.</text>
</comment>
<dbReference type="InterPro" id="IPR037066">
    <property type="entry name" value="Plug_dom_sf"/>
</dbReference>
<dbReference type="CDD" id="cd01347">
    <property type="entry name" value="ligand_gated_channel"/>
    <property type="match status" value="1"/>
</dbReference>
<evidence type="ECO:0000256" key="2">
    <source>
        <dbReference type="ARBA" id="ARBA00022448"/>
    </source>
</evidence>
<evidence type="ECO:0000259" key="16">
    <source>
        <dbReference type="Pfam" id="PF07715"/>
    </source>
</evidence>
<protein>
    <submittedName>
        <fullName evidence="17">TonB-dependent receptor</fullName>
    </submittedName>
</protein>
<keyword evidence="5 14" id="KW-0732">Signal</keyword>
<keyword evidence="6 12" id="KW-0798">TonB box</keyword>
<dbReference type="KEGG" id="mpar:F7D14_13970"/>
<keyword evidence="4 10" id="KW-0812">Transmembrane</keyword>
<dbReference type="PANTHER" id="PTHR30069">
    <property type="entry name" value="TONB-DEPENDENT OUTER MEMBRANE RECEPTOR"/>
    <property type="match status" value="1"/>
</dbReference>
<dbReference type="InterPro" id="IPR036942">
    <property type="entry name" value="Beta-barrel_TonB_sf"/>
</dbReference>
<dbReference type="InterPro" id="IPR039426">
    <property type="entry name" value="TonB-dep_rcpt-like"/>
</dbReference>
<keyword evidence="8 17" id="KW-0675">Receptor</keyword>
<feature type="region of interest" description="Disordered" evidence="13">
    <location>
        <begin position="50"/>
        <end position="100"/>
    </location>
</feature>
<evidence type="ECO:0000256" key="3">
    <source>
        <dbReference type="ARBA" id="ARBA00022452"/>
    </source>
</evidence>
<name>A0A6B8MCV1_9HYPH</name>
<keyword evidence="2 10" id="KW-0813">Transport</keyword>
<keyword evidence="18" id="KW-1185">Reference proteome</keyword>
<evidence type="ECO:0000256" key="14">
    <source>
        <dbReference type="SAM" id="SignalP"/>
    </source>
</evidence>
<sequence length="746" mass="83636">MTKLFVSTALSGGALLAFAVGANAQTPLPPIEVRAPKAFELGQIKVGERRLATPTRVAQPSAPAQAGGGATQPTQPAAPARASFETDSAPTPRQNTDAFGGYTITNRQTETFARNTLDQAVNIAPGVNAYTTGGQRNEQNIYVRGFDRWQVPLTVDGVRVYLPVDNRLDFARFLTPDIAEVQIAKGYVSVLDGPGGMGGQINLVSRKPTREVEAELRSRMSLGRDGTYQGIQNYGFVGTKKDLYYAQLSGAWQRFDGWVLPASFGTWMSNQGWGMRNQSYTQDYNVNAKVGVTPNTTDEYSLTFSRQSGVKSSPLNVYQPITQQNYWQWPYWNVQNLYFLSKTQLGDASYVKTRGYWSKFENALYSYDNPGYYLQSLQKSFQSHYSDYALGTDVEAGTQFGDIDTLKGLFFYRLDTHTEWQYNYGVNFQNNNRGCWANIPCSAQPVIASQEDTYSAAVENTFHPRKDIDVVGGFSYDWRHLRQAQGFALPQGTINYTPRDMSAPNYQGAVIWRYNEKDNDRVYFNVSDRVRFPTLFERFSTRFGGATSNPSLQPERAVNYDLGWSSQITPNARVSVDIFHSWVQNLIQNVPVPAYGLNVTQSQNVGSGRFSGAEVSADYQPREDFSLGGNLTVIRRRVYAPYIPFFQPIGVPDIKLFLYAGYRPIPQITLTPNIEMASSRWTVVPNTSAYYRTGAYFLTNFNADYQMTDNVKLTVGARNLFDQLYLLTNGFPEPGRSFYLAVKANF</sequence>
<feature type="chain" id="PRO_5025650762" evidence="14">
    <location>
        <begin position="25"/>
        <end position="746"/>
    </location>
</feature>
<evidence type="ECO:0000256" key="5">
    <source>
        <dbReference type="ARBA" id="ARBA00022729"/>
    </source>
</evidence>
<feature type="domain" description="TonB-dependent receptor-like beta-barrel" evidence="15">
    <location>
        <begin position="291"/>
        <end position="720"/>
    </location>
</feature>
<dbReference type="SUPFAM" id="SSF56935">
    <property type="entry name" value="Porins"/>
    <property type="match status" value="1"/>
</dbReference>
<evidence type="ECO:0000256" key="11">
    <source>
        <dbReference type="PROSITE-ProRule" id="PRU10144"/>
    </source>
</evidence>
<dbReference type="GO" id="GO:0044718">
    <property type="term" value="P:siderophore transmembrane transport"/>
    <property type="evidence" value="ECO:0007669"/>
    <property type="project" value="TreeGrafter"/>
</dbReference>
<dbReference type="PROSITE" id="PS52016">
    <property type="entry name" value="TONB_DEPENDENT_REC_3"/>
    <property type="match status" value="1"/>
</dbReference>
<dbReference type="PROSITE" id="PS01156">
    <property type="entry name" value="TONB_DEPENDENT_REC_2"/>
    <property type="match status" value="1"/>
</dbReference>
<dbReference type="Gene3D" id="2.170.130.10">
    <property type="entry name" value="TonB-dependent receptor, plug domain"/>
    <property type="match status" value="1"/>
</dbReference>
<evidence type="ECO:0000256" key="8">
    <source>
        <dbReference type="ARBA" id="ARBA00023170"/>
    </source>
</evidence>
<keyword evidence="3 10" id="KW-1134">Transmembrane beta strand</keyword>
<evidence type="ECO:0000256" key="6">
    <source>
        <dbReference type="ARBA" id="ARBA00023077"/>
    </source>
</evidence>
<feature type="compositionally biased region" description="Polar residues" evidence="13">
    <location>
        <begin position="85"/>
        <end position="100"/>
    </location>
</feature>
<dbReference type="InterPro" id="IPR012910">
    <property type="entry name" value="Plug_dom"/>
</dbReference>
<evidence type="ECO:0000256" key="1">
    <source>
        <dbReference type="ARBA" id="ARBA00004571"/>
    </source>
</evidence>
<dbReference type="GO" id="GO:0015344">
    <property type="term" value="F:siderophore uptake transmembrane transporter activity"/>
    <property type="evidence" value="ECO:0007669"/>
    <property type="project" value="TreeGrafter"/>
</dbReference>